<dbReference type="GO" id="GO:0005524">
    <property type="term" value="F:ATP binding"/>
    <property type="evidence" value="ECO:0007669"/>
    <property type="project" value="UniProtKB-UniRule"/>
</dbReference>
<sequence>MSHPYIQCWAIGQLDVLDICPKPVQNLSKPKTFFSLDREVERFIFEEIKPTTNGIASLCKVLPITPAQENDNTKTFLRRHFLTGQETAPHLTTRNCATFNIKPYLYQNGFFLPQETNLLNFHIWGGIKVLLENKAIGYYDSQHLICYDVIGSGGSASVYAANWKNTSTVYAIKTFVSNEEVYLTHLADGHQNIIRLHGVTNLDKKEYSLVLECADGGTLKDHLRKNTIYWKNQLRFAKEIASAVLWLHDDKGIVHGDLHSNNILIHKDTIKLADFGLSFEKGKDRNNTGVYGVIPIGVLFWELSSYKSPFNGLDDDHITFKILNGVREEPVPNTNVKFIELYQKCWEQEPDERPNISQVNSVLNSIDSKSNNVSIVSGSEENGNDHSCQINLSKISQLY</sequence>
<dbReference type="Proteomes" id="UP000018888">
    <property type="component" value="Unassembled WGS sequence"/>
</dbReference>
<dbReference type="Pfam" id="PF00069">
    <property type="entry name" value="Pkinase"/>
    <property type="match status" value="1"/>
</dbReference>
<evidence type="ECO:0000259" key="6">
    <source>
        <dbReference type="PROSITE" id="PS50011"/>
    </source>
</evidence>
<evidence type="ECO:0000256" key="2">
    <source>
        <dbReference type="ARBA" id="ARBA00022741"/>
    </source>
</evidence>
<reference evidence="7 8" key="2">
    <citation type="journal article" date="2018" name="New Phytol.">
        <title>High intraspecific genome diversity in the model arbuscular mycorrhizal symbiont Rhizophagus irregularis.</title>
        <authorList>
            <person name="Chen E.C.H."/>
            <person name="Morin E."/>
            <person name="Beaudet D."/>
            <person name="Noel J."/>
            <person name="Yildirir G."/>
            <person name="Ndikumana S."/>
            <person name="Charron P."/>
            <person name="St-Onge C."/>
            <person name="Giorgi J."/>
            <person name="Kruger M."/>
            <person name="Marton T."/>
            <person name="Ropars J."/>
            <person name="Grigoriev I.V."/>
            <person name="Hainaut M."/>
            <person name="Henrissat B."/>
            <person name="Roux C."/>
            <person name="Martin F."/>
            <person name="Corradi N."/>
        </authorList>
    </citation>
    <scope>NUCLEOTIDE SEQUENCE [LARGE SCALE GENOMIC DNA]</scope>
    <source>
        <strain evidence="7 8">DAOM 197198</strain>
    </source>
</reference>
<dbReference type="EMBL" id="AUPC02000234">
    <property type="protein sequence ID" value="POG64658.1"/>
    <property type="molecule type" value="Genomic_DNA"/>
</dbReference>
<evidence type="ECO:0000256" key="5">
    <source>
        <dbReference type="PROSITE-ProRule" id="PRU10141"/>
    </source>
</evidence>
<reference evidence="7 8" key="1">
    <citation type="journal article" date="2013" name="Proc. Natl. Acad. Sci. U.S.A.">
        <title>Genome of an arbuscular mycorrhizal fungus provides insight into the oldest plant symbiosis.</title>
        <authorList>
            <person name="Tisserant E."/>
            <person name="Malbreil M."/>
            <person name="Kuo A."/>
            <person name="Kohler A."/>
            <person name="Symeonidi A."/>
            <person name="Balestrini R."/>
            <person name="Charron P."/>
            <person name="Duensing N."/>
            <person name="Frei Dit Frey N."/>
            <person name="Gianinazzi-Pearson V."/>
            <person name="Gilbert L.B."/>
            <person name="Handa Y."/>
            <person name="Herr J.R."/>
            <person name="Hijri M."/>
            <person name="Koul R."/>
            <person name="Kawaguchi M."/>
            <person name="Krajinski F."/>
            <person name="Lammers P.J."/>
            <person name="Masclaux F.G."/>
            <person name="Murat C."/>
            <person name="Morin E."/>
            <person name="Ndikumana S."/>
            <person name="Pagni M."/>
            <person name="Petitpierre D."/>
            <person name="Requena N."/>
            <person name="Rosikiewicz P."/>
            <person name="Riley R."/>
            <person name="Saito K."/>
            <person name="San Clemente H."/>
            <person name="Shapiro H."/>
            <person name="van Tuinen D."/>
            <person name="Becard G."/>
            <person name="Bonfante P."/>
            <person name="Paszkowski U."/>
            <person name="Shachar-Hill Y.Y."/>
            <person name="Tuskan G.A."/>
            <person name="Young P.W."/>
            <person name="Sanders I.R."/>
            <person name="Henrissat B."/>
            <person name="Rensing S.A."/>
            <person name="Grigoriev I.V."/>
            <person name="Corradi N."/>
            <person name="Roux C."/>
            <person name="Martin F."/>
        </authorList>
    </citation>
    <scope>NUCLEOTIDE SEQUENCE [LARGE SCALE GENOMIC DNA]</scope>
    <source>
        <strain evidence="7 8">DAOM 197198</strain>
    </source>
</reference>
<feature type="binding site" evidence="5">
    <location>
        <position position="173"/>
    </location>
    <ligand>
        <name>ATP</name>
        <dbReference type="ChEBI" id="CHEBI:30616"/>
    </ligand>
</feature>
<comment type="caution">
    <text evidence="7">The sequence shown here is derived from an EMBL/GenBank/DDBJ whole genome shotgun (WGS) entry which is preliminary data.</text>
</comment>
<dbReference type="PROSITE" id="PS50011">
    <property type="entry name" value="PROTEIN_KINASE_DOM"/>
    <property type="match status" value="1"/>
</dbReference>
<accession>A0A2P4PGZ5</accession>
<name>A0A2P4PGZ5_RHIID</name>
<dbReference type="PANTHER" id="PTHR44329">
    <property type="entry name" value="SERINE/THREONINE-PROTEIN KINASE TNNI3K-RELATED"/>
    <property type="match status" value="1"/>
</dbReference>
<evidence type="ECO:0000256" key="3">
    <source>
        <dbReference type="ARBA" id="ARBA00022777"/>
    </source>
</evidence>
<gene>
    <name evidence="7" type="ORF">GLOIN_2v1483707</name>
</gene>
<keyword evidence="4 5" id="KW-0067">ATP-binding</keyword>
<keyword evidence="2 5" id="KW-0547">Nucleotide-binding</keyword>
<dbReference type="InterPro" id="IPR011009">
    <property type="entry name" value="Kinase-like_dom_sf"/>
</dbReference>
<dbReference type="GO" id="GO:0004674">
    <property type="term" value="F:protein serine/threonine kinase activity"/>
    <property type="evidence" value="ECO:0007669"/>
    <property type="project" value="TreeGrafter"/>
</dbReference>
<keyword evidence="1" id="KW-0808">Transferase</keyword>
<evidence type="ECO:0000313" key="8">
    <source>
        <dbReference type="Proteomes" id="UP000018888"/>
    </source>
</evidence>
<dbReference type="InterPro" id="IPR000719">
    <property type="entry name" value="Prot_kinase_dom"/>
</dbReference>
<dbReference type="InterPro" id="IPR051681">
    <property type="entry name" value="Ser/Thr_Kinases-Pseudokinases"/>
</dbReference>
<keyword evidence="3" id="KW-0418">Kinase</keyword>
<evidence type="ECO:0000256" key="4">
    <source>
        <dbReference type="ARBA" id="ARBA00022840"/>
    </source>
</evidence>
<dbReference type="SUPFAM" id="SSF56112">
    <property type="entry name" value="Protein kinase-like (PK-like)"/>
    <property type="match status" value="1"/>
</dbReference>
<protein>
    <submittedName>
        <fullName evidence="7">Kinase-like domain-containing protein</fullName>
    </submittedName>
</protein>
<evidence type="ECO:0000256" key="1">
    <source>
        <dbReference type="ARBA" id="ARBA00022679"/>
    </source>
</evidence>
<proteinExistence type="predicted"/>
<dbReference type="InterPro" id="IPR001245">
    <property type="entry name" value="Ser-Thr/Tyr_kinase_cat_dom"/>
</dbReference>
<dbReference type="PANTHER" id="PTHR44329:SF288">
    <property type="entry name" value="MITOGEN-ACTIVATED PROTEIN KINASE KINASE KINASE 20"/>
    <property type="match status" value="1"/>
</dbReference>
<dbReference type="InterPro" id="IPR017441">
    <property type="entry name" value="Protein_kinase_ATP_BS"/>
</dbReference>
<evidence type="ECO:0000313" key="7">
    <source>
        <dbReference type="EMBL" id="POG64658.1"/>
    </source>
</evidence>
<dbReference type="AlphaFoldDB" id="A0A2P4PGZ5"/>
<dbReference type="Gene3D" id="1.10.510.10">
    <property type="entry name" value="Transferase(Phosphotransferase) domain 1"/>
    <property type="match status" value="2"/>
</dbReference>
<keyword evidence="8" id="KW-1185">Reference proteome</keyword>
<organism evidence="7 8">
    <name type="scientific">Rhizophagus irregularis (strain DAOM 181602 / DAOM 197198 / MUCL 43194)</name>
    <name type="common">Arbuscular mycorrhizal fungus</name>
    <name type="synonym">Glomus intraradices</name>
    <dbReference type="NCBI Taxonomy" id="747089"/>
    <lineage>
        <taxon>Eukaryota</taxon>
        <taxon>Fungi</taxon>
        <taxon>Fungi incertae sedis</taxon>
        <taxon>Mucoromycota</taxon>
        <taxon>Glomeromycotina</taxon>
        <taxon>Glomeromycetes</taxon>
        <taxon>Glomerales</taxon>
        <taxon>Glomeraceae</taxon>
        <taxon>Rhizophagus</taxon>
    </lineage>
</organism>
<feature type="domain" description="Protein kinase" evidence="6">
    <location>
        <begin position="144"/>
        <end position="363"/>
    </location>
</feature>
<dbReference type="PROSITE" id="PS00107">
    <property type="entry name" value="PROTEIN_KINASE_ATP"/>
    <property type="match status" value="1"/>
</dbReference>
<dbReference type="VEuPathDB" id="FungiDB:RhiirFUN_011322"/>
<dbReference type="Pfam" id="PF07714">
    <property type="entry name" value="PK_Tyr_Ser-Thr"/>
    <property type="match status" value="1"/>
</dbReference>